<evidence type="ECO:0000256" key="1">
    <source>
        <dbReference type="SAM" id="MobiDB-lite"/>
    </source>
</evidence>
<comment type="caution">
    <text evidence="2">The sequence shown here is derived from an EMBL/GenBank/DDBJ whole genome shotgun (WGS) entry which is preliminary data.</text>
</comment>
<feature type="compositionally biased region" description="Basic and acidic residues" evidence="1">
    <location>
        <begin position="33"/>
        <end position="55"/>
    </location>
</feature>
<dbReference type="PANTHER" id="PTHR28307">
    <property type="entry name" value="PROTEIN PAL1"/>
    <property type="match status" value="1"/>
</dbReference>
<dbReference type="PANTHER" id="PTHR28307:SF2">
    <property type="entry name" value="PROTEIN PAL1"/>
    <property type="match status" value="1"/>
</dbReference>
<dbReference type="InterPro" id="IPR013226">
    <property type="entry name" value="Pal1"/>
</dbReference>
<feature type="region of interest" description="Disordered" evidence="1">
    <location>
        <begin position="129"/>
        <end position="367"/>
    </location>
</feature>
<feature type="compositionally biased region" description="Basic and acidic residues" evidence="1">
    <location>
        <begin position="211"/>
        <end position="224"/>
    </location>
</feature>
<reference evidence="2" key="1">
    <citation type="journal article" date="2020" name="Nat. Commun.">
        <title>Large-scale genome sequencing of mycorrhizal fungi provides insights into the early evolution of symbiotic traits.</title>
        <authorList>
            <person name="Miyauchi S."/>
            <person name="Kiss E."/>
            <person name="Kuo A."/>
            <person name="Drula E."/>
            <person name="Kohler A."/>
            <person name="Sanchez-Garcia M."/>
            <person name="Morin E."/>
            <person name="Andreopoulos B."/>
            <person name="Barry K.W."/>
            <person name="Bonito G."/>
            <person name="Buee M."/>
            <person name="Carver A."/>
            <person name="Chen C."/>
            <person name="Cichocki N."/>
            <person name="Clum A."/>
            <person name="Culley D."/>
            <person name="Crous P.W."/>
            <person name="Fauchery L."/>
            <person name="Girlanda M."/>
            <person name="Hayes R.D."/>
            <person name="Keri Z."/>
            <person name="LaButti K."/>
            <person name="Lipzen A."/>
            <person name="Lombard V."/>
            <person name="Magnuson J."/>
            <person name="Maillard F."/>
            <person name="Murat C."/>
            <person name="Nolan M."/>
            <person name="Ohm R.A."/>
            <person name="Pangilinan J."/>
            <person name="Pereira M.F."/>
            <person name="Perotto S."/>
            <person name="Peter M."/>
            <person name="Pfister S."/>
            <person name="Riley R."/>
            <person name="Sitrit Y."/>
            <person name="Stielow J.B."/>
            <person name="Szollosi G."/>
            <person name="Zifcakova L."/>
            <person name="Stursova M."/>
            <person name="Spatafora J.W."/>
            <person name="Tedersoo L."/>
            <person name="Vaario L.M."/>
            <person name="Yamada A."/>
            <person name="Yan M."/>
            <person name="Wang P."/>
            <person name="Xu J."/>
            <person name="Bruns T."/>
            <person name="Baldrian P."/>
            <person name="Vilgalys R."/>
            <person name="Dunand C."/>
            <person name="Henrissat B."/>
            <person name="Grigoriev I.V."/>
            <person name="Hibbett D."/>
            <person name="Nagy L.G."/>
            <person name="Martin F.M."/>
        </authorList>
    </citation>
    <scope>NUCLEOTIDE SEQUENCE</scope>
    <source>
        <strain evidence="2">UH-Tt-Lm1</strain>
    </source>
</reference>
<gene>
    <name evidence="2" type="ORF">BJ322DRAFT_693790</name>
</gene>
<evidence type="ECO:0000313" key="3">
    <source>
        <dbReference type="Proteomes" id="UP000736335"/>
    </source>
</evidence>
<feature type="compositionally biased region" description="Polar residues" evidence="1">
    <location>
        <begin position="1"/>
        <end position="13"/>
    </location>
</feature>
<dbReference type="EMBL" id="WIUZ02000005">
    <property type="protein sequence ID" value="KAF9786995.1"/>
    <property type="molecule type" value="Genomic_DNA"/>
</dbReference>
<protein>
    <submittedName>
        <fullName evidence="2">Pal1 cell morphology protein-domain-containing protein</fullName>
    </submittedName>
</protein>
<evidence type="ECO:0000313" key="2">
    <source>
        <dbReference type="EMBL" id="KAF9786995.1"/>
    </source>
</evidence>
<feature type="compositionally biased region" description="Basic residues" evidence="1">
    <location>
        <begin position="95"/>
        <end position="104"/>
    </location>
</feature>
<sequence length="384" mass="42626">MPVQTQTRNQPVPTSDPFGDQNPIRLISPKTSSKRDAALDNHRETTNTRGQDPHRTKPIRSQTQQNVGNGRPQAPPRRSLSQDSTPAPPVPEKSKSKRSGKKGSTHADVIDRLDFTGVGPMFHHDGPFDACAPSRNRHRTKAPMAAWSEQTKQAIEEDFKAKDSPRPEPARKHVDAIAQAWGIHEPEPFEDFSAGGGQSSDYRPYYPSQSRRSEEAPRRREAAPRRTALPPPQPIFVPGADAEFIPHSEPSPPLSPGNGAGMKRSRSLMQRFRRMRENPNMPMNNGDDVQNTYESGGSGRPNHKSQNSFAGRLVGGAIKEQLPSPREEDTYDADETAKYKNLPRLPEIDRTDSGEAGYFEQQGDGLGRKMSLIQRVGEVVRGRK</sequence>
<dbReference type="GO" id="GO:0005737">
    <property type="term" value="C:cytoplasm"/>
    <property type="evidence" value="ECO:0007669"/>
    <property type="project" value="TreeGrafter"/>
</dbReference>
<dbReference type="Proteomes" id="UP000736335">
    <property type="component" value="Unassembled WGS sequence"/>
</dbReference>
<proteinExistence type="predicted"/>
<feature type="region of interest" description="Disordered" evidence="1">
    <location>
        <begin position="1"/>
        <end position="112"/>
    </location>
</feature>
<accession>A0A9P6HIN1</accession>
<organism evidence="2 3">
    <name type="scientific">Thelephora terrestris</name>
    <dbReference type="NCBI Taxonomy" id="56493"/>
    <lineage>
        <taxon>Eukaryota</taxon>
        <taxon>Fungi</taxon>
        <taxon>Dikarya</taxon>
        <taxon>Basidiomycota</taxon>
        <taxon>Agaricomycotina</taxon>
        <taxon>Agaricomycetes</taxon>
        <taxon>Thelephorales</taxon>
        <taxon>Thelephoraceae</taxon>
        <taxon>Thelephora</taxon>
    </lineage>
</organism>
<keyword evidence="3" id="KW-1185">Reference proteome</keyword>
<feature type="compositionally biased region" description="Polar residues" evidence="1">
    <location>
        <begin position="59"/>
        <end position="68"/>
    </location>
</feature>
<dbReference type="OrthoDB" id="5352132at2759"/>
<reference evidence="2" key="2">
    <citation type="submission" date="2020-11" db="EMBL/GenBank/DDBJ databases">
        <authorList>
            <consortium name="DOE Joint Genome Institute"/>
            <person name="Kuo A."/>
            <person name="Miyauchi S."/>
            <person name="Kiss E."/>
            <person name="Drula E."/>
            <person name="Kohler A."/>
            <person name="Sanchez-Garcia M."/>
            <person name="Andreopoulos B."/>
            <person name="Barry K.W."/>
            <person name="Bonito G."/>
            <person name="Buee M."/>
            <person name="Carver A."/>
            <person name="Chen C."/>
            <person name="Cichocki N."/>
            <person name="Clum A."/>
            <person name="Culley D."/>
            <person name="Crous P.W."/>
            <person name="Fauchery L."/>
            <person name="Girlanda M."/>
            <person name="Hayes R."/>
            <person name="Keri Z."/>
            <person name="Labutti K."/>
            <person name="Lipzen A."/>
            <person name="Lombard V."/>
            <person name="Magnuson J."/>
            <person name="Maillard F."/>
            <person name="Morin E."/>
            <person name="Murat C."/>
            <person name="Nolan M."/>
            <person name="Ohm R."/>
            <person name="Pangilinan J."/>
            <person name="Pereira M."/>
            <person name="Perotto S."/>
            <person name="Peter M."/>
            <person name="Riley R."/>
            <person name="Sitrit Y."/>
            <person name="Stielow B."/>
            <person name="Szollosi G."/>
            <person name="Zifcakova L."/>
            <person name="Stursova M."/>
            <person name="Spatafora J.W."/>
            <person name="Tedersoo L."/>
            <person name="Vaario L.-M."/>
            <person name="Yamada A."/>
            <person name="Yan M."/>
            <person name="Wang P."/>
            <person name="Xu J."/>
            <person name="Bruns T."/>
            <person name="Baldrian P."/>
            <person name="Vilgalys R."/>
            <person name="Henrissat B."/>
            <person name="Grigoriev I.V."/>
            <person name="Hibbett D."/>
            <person name="Nagy L.G."/>
            <person name="Martin F.M."/>
        </authorList>
    </citation>
    <scope>NUCLEOTIDE SEQUENCE</scope>
    <source>
        <strain evidence="2">UH-Tt-Lm1</strain>
    </source>
</reference>
<feature type="compositionally biased region" description="Basic residues" evidence="1">
    <location>
        <begin position="263"/>
        <end position="274"/>
    </location>
</feature>
<dbReference type="Pfam" id="PF08316">
    <property type="entry name" value="Pal1"/>
    <property type="match status" value="1"/>
</dbReference>
<feature type="compositionally biased region" description="Basic and acidic residues" evidence="1">
    <location>
        <begin position="154"/>
        <end position="175"/>
    </location>
</feature>
<name>A0A9P6HIN1_9AGAM</name>
<dbReference type="AlphaFoldDB" id="A0A9P6HIN1"/>